<accession>A0A3D9SXF0</accession>
<keyword evidence="2" id="KW-1185">Reference proteome</keyword>
<name>A0A3D9SXF0_9ACTN</name>
<dbReference type="RefSeq" id="WP_116023145.1">
    <property type="nucleotide sequence ID" value="NZ_QTTT01000001.1"/>
</dbReference>
<comment type="caution">
    <text evidence="1">The sequence shown here is derived from an EMBL/GenBank/DDBJ whole genome shotgun (WGS) entry which is preliminary data.</text>
</comment>
<dbReference type="Proteomes" id="UP000256661">
    <property type="component" value="Unassembled WGS sequence"/>
</dbReference>
<reference evidence="1 2" key="1">
    <citation type="submission" date="2018-08" db="EMBL/GenBank/DDBJ databases">
        <title>Sequencing the genomes of 1000 actinobacteria strains.</title>
        <authorList>
            <person name="Klenk H.-P."/>
        </authorList>
    </citation>
    <scope>NUCLEOTIDE SEQUENCE [LARGE SCALE GENOMIC DNA]</scope>
    <source>
        <strain evidence="1 2">DSM 43927</strain>
    </source>
</reference>
<protein>
    <submittedName>
        <fullName evidence="1">Uncharacterized protein</fullName>
    </submittedName>
</protein>
<dbReference type="OrthoDB" id="104542at2"/>
<evidence type="ECO:0000313" key="1">
    <source>
        <dbReference type="EMBL" id="REE97685.1"/>
    </source>
</evidence>
<sequence length="94" mass="10389">MADPEKWRALEPLLLEARDQICERFEGDPNFAGAGIGSPIRGGRYLQTLVCAVFVVRKLPESELDPSQVIPRTIEVQGVLVETDVVEAGVFELH</sequence>
<dbReference type="EMBL" id="QTTT01000001">
    <property type="protein sequence ID" value="REE97685.1"/>
    <property type="molecule type" value="Genomic_DNA"/>
</dbReference>
<gene>
    <name evidence="1" type="ORF">DFJ69_3159</name>
</gene>
<evidence type="ECO:0000313" key="2">
    <source>
        <dbReference type="Proteomes" id="UP000256661"/>
    </source>
</evidence>
<proteinExistence type="predicted"/>
<organism evidence="1 2">
    <name type="scientific">Thermomonospora umbrina</name>
    <dbReference type="NCBI Taxonomy" id="111806"/>
    <lineage>
        <taxon>Bacteria</taxon>
        <taxon>Bacillati</taxon>
        <taxon>Actinomycetota</taxon>
        <taxon>Actinomycetes</taxon>
        <taxon>Streptosporangiales</taxon>
        <taxon>Thermomonosporaceae</taxon>
        <taxon>Thermomonospora</taxon>
    </lineage>
</organism>
<dbReference type="AlphaFoldDB" id="A0A3D9SXF0"/>